<organism evidence="2 3">
    <name type="scientific">Plectus sambesii</name>
    <dbReference type="NCBI Taxonomy" id="2011161"/>
    <lineage>
        <taxon>Eukaryota</taxon>
        <taxon>Metazoa</taxon>
        <taxon>Ecdysozoa</taxon>
        <taxon>Nematoda</taxon>
        <taxon>Chromadorea</taxon>
        <taxon>Plectida</taxon>
        <taxon>Plectina</taxon>
        <taxon>Plectoidea</taxon>
        <taxon>Plectidae</taxon>
        <taxon>Plectus</taxon>
    </lineage>
</organism>
<protein>
    <submittedName>
        <fullName evidence="3">Uncharacterized protein</fullName>
    </submittedName>
</protein>
<keyword evidence="2" id="KW-1185">Reference proteome</keyword>
<name>A0A914W8H4_9BILA</name>
<dbReference type="WBParaSite" id="PSAMB.scaffold3317size18784.g21182.t1">
    <property type="protein sequence ID" value="PSAMB.scaffold3317size18784.g21182.t1"/>
    <property type="gene ID" value="PSAMB.scaffold3317size18784.g21182"/>
</dbReference>
<accession>A0A914W8H4</accession>
<dbReference type="AlphaFoldDB" id="A0A914W8H4"/>
<reference evidence="3" key="1">
    <citation type="submission" date="2022-11" db="UniProtKB">
        <authorList>
            <consortium name="WormBaseParasite"/>
        </authorList>
    </citation>
    <scope>IDENTIFICATION</scope>
</reference>
<feature type="region of interest" description="Disordered" evidence="1">
    <location>
        <begin position="55"/>
        <end position="76"/>
    </location>
</feature>
<dbReference type="Proteomes" id="UP000887566">
    <property type="component" value="Unplaced"/>
</dbReference>
<proteinExistence type="predicted"/>
<evidence type="ECO:0000313" key="3">
    <source>
        <dbReference type="WBParaSite" id="PSAMB.scaffold3317size18784.g21182.t1"/>
    </source>
</evidence>
<evidence type="ECO:0000313" key="2">
    <source>
        <dbReference type="Proteomes" id="UP000887566"/>
    </source>
</evidence>
<evidence type="ECO:0000256" key="1">
    <source>
        <dbReference type="SAM" id="MobiDB-lite"/>
    </source>
</evidence>
<sequence>MPSTESSSSTDKDMEGEPVDLLDDTIVRLNISFSNRKLNVDLSKAVLRTVVRQKLTSTSTSKEHRVAVTDDSPVVH</sequence>